<proteinExistence type="predicted"/>
<evidence type="ECO:0000313" key="3">
    <source>
        <dbReference type="EMBL" id="GFU08365.1"/>
    </source>
</evidence>
<reference evidence="3" key="1">
    <citation type="submission" date="2020-08" db="EMBL/GenBank/DDBJ databases">
        <title>Multicomponent nature underlies the extraordinary mechanical properties of spider dragline silk.</title>
        <authorList>
            <person name="Kono N."/>
            <person name="Nakamura H."/>
            <person name="Mori M."/>
            <person name="Yoshida Y."/>
            <person name="Ohtoshi R."/>
            <person name="Malay A.D."/>
            <person name="Moran D.A.P."/>
            <person name="Tomita M."/>
            <person name="Numata K."/>
            <person name="Arakawa K."/>
        </authorList>
    </citation>
    <scope>NUCLEOTIDE SEQUENCE</scope>
</reference>
<feature type="transmembrane region" description="Helical" evidence="2">
    <location>
        <begin position="33"/>
        <end position="58"/>
    </location>
</feature>
<evidence type="ECO:0000256" key="1">
    <source>
        <dbReference type="SAM" id="MobiDB-lite"/>
    </source>
</evidence>
<sequence length="139" mass="15994">MQESTPFSFLFLDDSFAFQLFTSQHLTHSGVRFYLALSSPTAFFPTALPLLLLFPMTGREHKDRKRRRGKLNLPPLLTLCWRPTLFSPPSFCFFSPPLLPRRTDRQTDKQKSHALFNTKREGGGPSFRNEIKEKGCEGD</sequence>
<organism evidence="3 4">
    <name type="scientific">Nephila pilipes</name>
    <name type="common">Giant wood spider</name>
    <name type="synonym">Nephila maculata</name>
    <dbReference type="NCBI Taxonomy" id="299642"/>
    <lineage>
        <taxon>Eukaryota</taxon>
        <taxon>Metazoa</taxon>
        <taxon>Ecdysozoa</taxon>
        <taxon>Arthropoda</taxon>
        <taxon>Chelicerata</taxon>
        <taxon>Arachnida</taxon>
        <taxon>Araneae</taxon>
        <taxon>Araneomorphae</taxon>
        <taxon>Entelegynae</taxon>
        <taxon>Araneoidea</taxon>
        <taxon>Nephilidae</taxon>
        <taxon>Nephila</taxon>
    </lineage>
</organism>
<evidence type="ECO:0008006" key="5">
    <source>
        <dbReference type="Google" id="ProtNLM"/>
    </source>
</evidence>
<evidence type="ECO:0000256" key="2">
    <source>
        <dbReference type="SAM" id="Phobius"/>
    </source>
</evidence>
<feature type="compositionally biased region" description="Basic and acidic residues" evidence="1">
    <location>
        <begin position="101"/>
        <end position="111"/>
    </location>
</feature>
<evidence type="ECO:0000313" key="4">
    <source>
        <dbReference type="Proteomes" id="UP000887013"/>
    </source>
</evidence>
<dbReference type="Proteomes" id="UP000887013">
    <property type="component" value="Unassembled WGS sequence"/>
</dbReference>
<keyword evidence="2" id="KW-0812">Transmembrane</keyword>
<accession>A0A8X6Q8T3</accession>
<gene>
    <name evidence="3" type="ORF">NPIL_269721</name>
</gene>
<dbReference type="EMBL" id="BMAW01077831">
    <property type="protein sequence ID" value="GFU08365.1"/>
    <property type="molecule type" value="Genomic_DNA"/>
</dbReference>
<protein>
    <recommendedName>
        <fullName evidence="5">Transmembrane protein</fullName>
    </recommendedName>
</protein>
<comment type="caution">
    <text evidence="3">The sequence shown here is derived from an EMBL/GenBank/DDBJ whole genome shotgun (WGS) entry which is preliminary data.</text>
</comment>
<feature type="region of interest" description="Disordered" evidence="1">
    <location>
        <begin position="101"/>
        <end position="139"/>
    </location>
</feature>
<keyword evidence="2" id="KW-0472">Membrane</keyword>
<keyword evidence="4" id="KW-1185">Reference proteome</keyword>
<dbReference type="AlphaFoldDB" id="A0A8X6Q8T3"/>
<keyword evidence="2" id="KW-1133">Transmembrane helix</keyword>
<name>A0A8X6Q8T3_NEPPI</name>
<feature type="compositionally biased region" description="Basic and acidic residues" evidence="1">
    <location>
        <begin position="129"/>
        <end position="139"/>
    </location>
</feature>